<feature type="transmembrane region" description="Helical" evidence="6">
    <location>
        <begin position="21"/>
        <end position="42"/>
    </location>
</feature>
<comment type="caution">
    <text evidence="7">The sequence shown here is derived from an EMBL/GenBank/DDBJ whole genome shotgun (WGS) entry which is preliminary data.</text>
</comment>
<dbReference type="PANTHER" id="PTHR43823">
    <property type="entry name" value="SPORULATION PROTEIN YKVU"/>
    <property type="match status" value="1"/>
</dbReference>
<evidence type="ECO:0000256" key="5">
    <source>
        <dbReference type="ARBA" id="ARBA00023136"/>
    </source>
</evidence>
<evidence type="ECO:0000313" key="9">
    <source>
        <dbReference type="Proteomes" id="UP001642409"/>
    </source>
</evidence>
<feature type="transmembrane region" description="Helical" evidence="6">
    <location>
        <begin position="335"/>
        <end position="365"/>
    </location>
</feature>
<keyword evidence="2" id="KW-1003">Cell membrane</keyword>
<evidence type="ECO:0000256" key="3">
    <source>
        <dbReference type="ARBA" id="ARBA00022692"/>
    </source>
</evidence>
<comment type="subcellular location">
    <subcellularLocation>
        <location evidence="1">Cell membrane</location>
        <topology evidence="1">Multi-pass membrane protein</topology>
    </subcellularLocation>
</comment>
<dbReference type="GO" id="GO:0005886">
    <property type="term" value="C:plasma membrane"/>
    <property type="evidence" value="ECO:0007669"/>
    <property type="project" value="UniProtKB-SubCell"/>
</dbReference>
<feature type="transmembrane region" description="Helical" evidence="6">
    <location>
        <begin position="414"/>
        <end position="432"/>
    </location>
</feature>
<organism evidence="7">
    <name type="scientific">Hexamita inflata</name>
    <dbReference type="NCBI Taxonomy" id="28002"/>
    <lineage>
        <taxon>Eukaryota</taxon>
        <taxon>Metamonada</taxon>
        <taxon>Diplomonadida</taxon>
        <taxon>Hexamitidae</taxon>
        <taxon>Hexamitinae</taxon>
        <taxon>Hexamita</taxon>
    </lineage>
</organism>
<dbReference type="InterPro" id="IPR051327">
    <property type="entry name" value="MATE_MepA_subfamily"/>
</dbReference>
<feature type="transmembrane region" description="Helical" evidence="6">
    <location>
        <begin position="137"/>
        <end position="159"/>
    </location>
</feature>
<feature type="transmembrane region" description="Helical" evidence="6">
    <location>
        <begin position="385"/>
        <end position="402"/>
    </location>
</feature>
<evidence type="ECO:0000313" key="8">
    <source>
        <dbReference type="EMBL" id="CAL5974556.1"/>
    </source>
</evidence>
<sequence>MSESNIQHFNLDKIMNQSIPIVLKNGVLSQAIYYLIIGFALYSEQYILSSYNGYKFIENFVKIFPIIFLVSYEIPEFFEQYFANKKTATYATGENVQDINRQEFATNCIAALLMLSIPIAQPAIFKLLQVDSEYKAMYLLSTVLGIIGPFKATILSIFIHKQNYVYIMSCKMMTLIIHFSLFTFIYSFKTRETGINTWASGFSKPIADIAIYIVMLAVLFKGNIFSTKINLDADQSIEFSLKPQKKDWKEIGKNLLAFFQYLVFFVSRPVVFSFIAYKINTLTDKSKKQDVIINLYLYTFIQQTFSFFAKGCHSALMTTVPIPFSNKQYRKSRKVICYSCLMFFIFNELISLIVVLSADAIFIFLLNQHNDPILTNYYNTGQHKTLLKTTTFFIGTDVFQYATNTYAYLVNKHFIPMIIGVFRIICGIYITVNIDAALGQNASYDEVFFYFELLCTILAAIFCIQAYIFFFINYKSEIKKVSKKVVKEKKIDEFMNM</sequence>
<dbReference type="PANTHER" id="PTHR43823:SF3">
    <property type="entry name" value="MULTIDRUG EXPORT PROTEIN MEPA"/>
    <property type="match status" value="1"/>
</dbReference>
<keyword evidence="9" id="KW-1185">Reference proteome</keyword>
<proteinExistence type="predicted"/>
<feature type="transmembrane region" description="Helical" evidence="6">
    <location>
        <begin position="209"/>
        <end position="226"/>
    </location>
</feature>
<evidence type="ECO:0000256" key="4">
    <source>
        <dbReference type="ARBA" id="ARBA00022989"/>
    </source>
</evidence>
<keyword evidence="4 6" id="KW-1133">Transmembrane helix</keyword>
<evidence type="ECO:0000256" key="6">
    <source>
        <dbReference type="SAM" id="Phobius"/>
    </source>
</evidence>
<keyword evidence="5 6" id="KW-0472">Membrane</keyword>
<gene>
    <name evidence="7" type="ORF">HINF_LOCUS18279</name>
    <name evidence="8" type="ORF">HINF_LOCUS2912</name>
</gene>
<evidence type="ECO:0000313" key="7">
    <source>
        <dbReference type="EMBL" id="CAI9930634.1"/>
    </source>
</evidence>
<evidence type="ECO:0000256" key="1">
    <source>
        <dbReference type="ARBA" id="ARBA00004651"/>
    </source>
</evidence>
<feature type="transmembrane region" description="Helical" evidence="6">
    <location>
        <begin position="447"/>
        <end position="474"/>
    </location>
</feature>
<feature type="transmembrane region" description="Helical" evidence="6">
    <location>
        <begin position="258"/>
        <end position="277"/>
    </location>
</feature>
<feature type="transmembrane region" description="Helical" evidence="6">
    <location>
        <begin position="165"/>
        <end position="188"/>
    </location>
</feature>
<evidence type="ECO:0000256" key="2">
    <source>
        <dbReference type="ARBA" id="ARBA00022475"/>
    </source>
</evidence>
<feature type="transmembrane region" description="Helical" evidence="6">
    <location>
        <begin position="104"/>
        <end position="125"/>
    </location>
</feature>
<keyword evidence="3 6" id="KW-0812">Transmembrane</keyword>
<name>A0AA86P564_9EUKA</name>
<dbReference type="Proteomes" id="UP001642409">
    <property type="component" value="Unassembled WGS sequence"/>
</dbReference>
<reference evidence="8 9" key="2">
    <citation type="submission" date="2024-07" db="EMBL/GenBank/DDBJ databases">
        <authorList>
            <person name="Akdeniz Z."/>
        </authorList>
    </citation>
    <scope>NUCLEOTIDE SEQUENCE [LARGE SCALE GENOMIC DNA]</scope>
</reference>
<dbReference type="EMBL" id="CAXDID020000005">
    <property type="protein sequence ID" value="CAL5974556.1"/>
    <property type="molecule type" value="Genomic_DNA"/>
</dbReference>
<accession>A0AA86P564</accession>
<dbReference type="EMBL" id="CATOUU010000464">
    <property type="protein sequence ID" value="CAI9930634.1"/>
    <property type="molecule type" value="Genomic_DNA"/>
</dbReference>
<protein>
    <submittedName>
        <fullName evidence="8">Hypothetical_protein</fullName>
    </submittedName>
</protein>
<reference evidence="7" key="1">
    <citation type="submission" date="2023-06" db="EMBL/GenBank/DDBJ databases">
        <authorList>
            <person name="Kurt Z."/>
        </authorList>
    </citation>
    <scope>NUCLEOTIDE SEQUENCE</scope>
</reference>
<dbReference type="AlphaFoldDB" id="A0AA86P564"/>